<dbReference type="RefSeq" id="WP_248199147.1">
    <property type="nucleotide sequence ID" value="NZ_BAABCO010000003.1"/>
</dbReference>
<keyword evidence="4" id="KW-1185">Reference proteome</keyword>
<dbReference type="GO" id="GO:0008688">
    <property type="term" value="F:3-(3-hydroxyphenyl)propionate hydroxylase activity"/>
    <property type="evidence" value="ECO:0007669"/>
    <property type="project" value="TreeGrafter"/>
</dbReference>
<evidence type="ECO:0000259" key="2">
    <source>
        <dbReference type="Pfam" id="PF01494"/>
    </source>
</evidence>
<gene>
    <name evidence="3" type="ORF">BKA10_003266</name>
</gene>
<dbReference type="Gene3D" id="3.30.70.2450">
    <property type="match status" value="1"/>
</dbReference>
<comment type="caution">
    <text evidence="3">The sequence shown here is derived from an EMBL/GenBank/DDBJ whole genome shotgun (WGS) entry which is preliminary data.</text>
</comment>
<name>A0AA40SS83_9MICO</name>
<protein>
    <submittedName>
        <fullName evidence="3">2-polyprenyl-6-methoxyphenol hydroxylase-like FAD-dependent oxidoreductase</fullName>
    </submittedName>
</protein>
<evidence type="ECO:0000256" key="1">
    <source>
        <dbReference type="ARBA" id="ARBA00023002"/>
    </source>
</evidence>
<keyword evidence="1" id="KW-0560">Oxidoreductase</keyword>
<dbReference type="PANTHER" id="PTHR43476">
    <property type="entry name" value="3-(3-HYDROXY-PHENYL)PROPIONATE/3-HYDROXYCINNAMIC ACID HYDROXYLASE"/>
    <property type="match status" value="1"/>
</dbReference>
<dbReference type="SUPFAM" id="SSF51905">
    <property type="entry name" value="FAD/NAD(P)-binding domain"/>
    <property type="match status" value="1"/>
</dbReference>
<dbReference type="InterPro" id="IPR050631">
    <property type="entry name" value="PheA/TfdB_FAD_monoxygenase"/>
</dbReference>
<dbReference type="GO" id="GO:0019622">
    <property type="term" value="P:3-(3-hydroxy)phenylpropionate catabolic process"/>
    <property type="evidence" value="ECO:0007669"/>
    <property type="project" value="TreeGrafter"/>
</dbReference>
<reference evidence="3 4" key="1">
    <citation type="submission" date="2020-08" db="EMBL/GenBank/DDBJ databases">
        <title>Sequencing the genomes of 1000 actinobacteria strains.</title>
        <authorList>
            <person name="Klenk H.-P."/>
        </authorList>
    </citation>
    <scope>NUCLEOTIDE SEQUENCE [LARGE SCALE GENOMIC DNA]</scope>
    <source>
        <strain evidence="3 4">DSM 19600</strain>
    </source>
</reference>
<sequence length="397" mass="41759">MIGAGPVGMLVAGELTRHGVDALVLERRESPGGGTRAIGVHAPALAALEPSGVTARLLEHVVEVRRGEARAGGRVLGVVRFDRLSTRFPFVATLPQSATVSELAAGVPRVRRGVTVERVRRDGDAVHVVGRAGAELFELAARLVIVASGASGRDLVYRRQALRGREYRDRYLMADIAVSPDADAAAGMRTGGTSGAPPVVDPHPDADVAVVHLDGIGVLESFPLPGGVRRFVAWDPPDADPAPASRGGRLRAALRVRGEHTAADRVSEVTAFGVRRLVAPRLCNGRVFVIGDAAHEVSPIGGQGMNLGLLDAVGLAPLLATWLRTGVAPDPALRRWEHRRVASARTAARLAAVNTALGRALPSPLDMARRSVVRAMLGPATEHLFARAYAMGFDRGA</sequence>
<dbReference type="Pfam" id="PF01494">
    <property type="entry name" value="FAD_binding_3"/>
    <property type="match status" value="1"/>
</dbReference>
<proteinExistence type="predicted"/>
<dbReference type="EMBL" id="JACIFH010000001">
    <property type="protein sequence ID" value="MBB4141472.1"/>
    <property type="molecule type" value="Genomic_DNA"/>
</dbReference>
<evidence type="ECO:0000313" key="4">
    <source>
        <dbReference type="Proteomes" id="UP000549113"/>
    </source>
</evidence>
<dbReference type="PRINTS" id="PR00420">
    <property type="entry name" value="RNGMNOXGNASE"/>
</dbReference>
<dbReference type="GO" id="GO:0071949">
    <property type="term" value="F:FAD binding"/>
    <property type="evidence" value="ECO:0007669"/>
    <property type="project" value="InterPro"/>
</dbReference>
<dbReference type="AlphaFoldDB" id="A0AA40SS83"/>
<feature type="domain" description="FAD-binding" evidence="2">
    <location>
        <begin position="2"/>
        <end position="349"/>
    </location>
</feature>
<dbReference type="PANTHER" id="PTHR43476:SF3">
    <property type="entry name" value="FAD-BINDING MONOOXYGENASE"/>
    <property type="match status" value="1"/>
</dbReference>
<evidence type="ECO:0000313" key="3">
    <source>
        <dbReference type="EMBL" id="MBB4141472.1"/>
    </source>
</evidence>
<dbReference type="InterPro" id="IPR002938">
    <property type="entry name" value="FAD-bd"/>
</dbReference>
<dbReference type="Proteomes" id="UP000549113">
    <property type="component" value="Unassembled WGS sequence"/>
</dbReference>
<dbReference type="Gene3D" id="3.50.50.60">
    <property type="entry name" value="FAD/NAD(P)-binding domain"/>
    <property type="match status" value="1"/>
</dbReference>
<organism evidence="3 4">
    <name type="scientific">Microbacterium invictum</name>
    <dbReference type="NCBI Taxonomy" id="515415"/>
    <lineage>
        <taxon>Bacteria</taxon>
        <taxon>Bacillati</taxon>
        <taxon>Actinomycetota</taxon>
        <taxon>Actinomycetes</taxon>
        <taxon>Micrococcales</taxon>
        <taxon>Microbacteriaceae</taxon>
        <taxon>Microbacterium</taxon>
    </lineage>
</organism>
<accession>A0AA40SS83</accession>
<dbReference type="InterPro" id="IPR036188">
    <property type="entry name" value="FAD/NAD-bd_sf"/>
</dbReference>